<dbReference type="EMBL" id="DXGI01000374">
    <property type="protein sequence ID" value="HIW79448.1"/>
    <property type="molecule type" value="Genomic_DNA"/>
</dbReference>
<proteinExistence type="predicted"/>
<accession>A0A9D1R2T6</accession>
<comment type="caution">
    <text evidence="1">The sequence shown here is derived from an EMBL/GenBank/DDBJ whole genome shotgun (WGS) entry which is preliminary data.</text>
</comment>
<dbReference type="AlphaFoldDB" id="A0A9D1R2T6"/>
<protein>
    <submittedName>
        <fullName evidence="1">Winged helix-turn-helix domain-containing protein</fullName>
    </submittedName>
</protein>
<dbReference type="InterPro" id="IPR036388">
    <property type="entry name" value="WH-like_DNA-bd_sf"/>
</dbReference>
<evidence type="ECO:0000313" key="2">
    <source>
        <dbReference type="Proteomes" id="UP000824264"/>
    </source>
</evidence>
<gene>
    <name evidence="1" type="ORF">H9874_09950</name>
</gene>
<organism evidence="1 2">
    <name type="scientific">Candidatus Bilophila faecipullorum</name>
    <dbReference type="NCBI Taxonomy" id="2838482"/>
    <lineage>
        <taxon>Bacteria</taxon>
        <taxon>Pseudomonadati</taxon>
        <taxon>Thermodesulfobacteriota</taxon>
        <taxon>Desulfovibrionia</taxon>
        <taxon>Desulfovibrionales</taxon>
        <taxon>Desulfovibrionaceae</taxon>
        <taxon>Bilophila</taxon>
    </lineage>
</organism>
<dbReference type="SUPFAM" id="SSF46785">
    <property type="entry name" value="Winged helix' DNA-binding domain"/>
    <property type="match status" value="1"/>
</dbReference>
<dbReference type="Proteomes" id="UP000824264">
    <property type="component" value="Unassembled WGS sequence"/>
</dbReference>
<dbReference type="Gene3D" id="1.10.10.10">
    <property type="entry name" value="Winged helix-like DNA-binding domain superfamily/Winged helix DNA-binding domain"/>
    <property type="match status" value="1"/>
</dbReference>
<evidence type="ECO:0000313" key="1">
    <source>
        <dbReference type="EMBL" id="HIW79448.1"/>
    </source>
</evidence>
<reference evidence="1" key="2">
    <citation type="submission" date="2021-04" db="EMBL/GenBank/DDBJ databases">
        <authorList>
            <person name="Gilroy R."/>
        </authorList>
    </citation>
    <scope>NUCLEOTIDE SEQUENCE</scope>
    <source>
        <strain evidence="1">ChiSxjej5B17-1746</strain>
    </source>
</reference>
<reference evidence="1" key="1">
    <citation type="journal article" date="2021" name="PeerJ">
        <title>Extensive microbial diversity within the chicken gut microbiome revealed by metagenomics and culture.</title>
        <authorList>
            <person name="Gilroy R."/>
            <person name="Ravi A."/>
            <person name="Getino M."/>
            <person name="Pursley I."/>
            <person name="Horton D.L."/>
            <person name="Alikhan N.F."/>
            <person name="Baker D."/>
            <person name="Gharbi K."/>
            <person name="Hall N."/>
            <person name="Watson M."/>
            <person name="Adriaenssens E.M."/>
            <person name="Foster-Nyarko E."/>
            <person name="Jarju S."/>
            <person name="Secka A."/>
            <person name="Antonio M."/>
            <person name="Oren A."/>
            <person name="Chaudhuri R.R."/>
            <person name="La Ragione R."/>
            <person name="Hildebrand F."/>
            <person name="Pallen M.J."/>
        </authorList>
    </citation>
    <scope>NUCLEOTIDE SEQUENCE</scope>
    <source>
        <strain evidence="1">ChiSxjej5B17-1746</strain>
    </source>
</reference>
<dbReference type="InterPro" id="IPR036390">
    <property type="entry name" value="WH_DNA-bd_sf"/>
</dbReference>
<sequence>MTKTIGQSILEELAGGKVMLTRELAARLDVPADNIRSAAKLLVGRGYIVKMEGCYQITDKGQDFVASEAERMPGAQKGDFAARSRFSLRTRVWNLIRMRTLWSVDDLLMTLADGTEKDAEKGVKRYIRALLKAGYVERTPRNPQLFRLVRNSGRLAPALNTPARTLTDPNTGEVHHV</sequence>
<name>A0A9D1R2T6_9BACT</name>